<dbReference type="EMBL" id="JACBZR010000001">
    <property type="protein sequence ID" value="NYI77800.1"/>
    <property type="molecule type" value="Genomic_DNA"/>
</dbReference>
<feature type="transmembrane region" description="Helical" evidence="2">
    <location>
        <begin position="271"/>
        <end position="287"/>
    </location>
</feature>
<dbReference type="InterPro" id="IPR043968">
    <property type="entry name" value="SGNH"/>
</dbReference>
<evidence type="ECO:0000313" key="5">
    <source>
        <dbReference type="EMBL" id="NYI77800.1"/>
    </source>
</evidence>
<name>A0A7Z0DLI9_9ACTN</name>
<feature type="transmembrane region" description="Helical" evidence="2">
    <location>
        <begin position="180"/>
        <end position="198"/>
    </location>
</feature>
<accession>A0A7Z0DLI9</accession>
<gene>
    <name evidence="5" type="ORF">BJ988_002448</name>
</gene>
<feature type="domain" description="Acyltransferase 3" evidence="3">
    <location>
        <begin position="42"/>
        <end position="377"/>
    </location>
</feature>
<feature type="transmembrane region" description="Helical" evidence="2">
    <location>
        <begin position="107"/>
        <end position="126"/>
    </location>
</feature>
<protein>
    <submittedName>
        <fullName evidence="5">Peptidoglycan/LPS O-acetylase OafA/YrhL</fullName>
    </submittedName>
</protein>
<feature type="compositionally biased region" description="Polar residues" evidence="1">
    <location>
        <begin position="21"/>
        <end position="36"/>
    </location>
</feature>
<dbReference type="Proteomes" id="UP000564496">
    <property type="component" value="Unassembled WGS sequence"/>
</dbReference>
<sequence length="734" mass="78887">MSAISDLRTPPTSPAGIDPNSPKSGQTRSPQASSRPSAGHISEIHGLRGIALALVVAFHLFGNGRVSGGIDVFLVVSGFLATRSLVGKAERGRVRLGEHYGRTFARLAAPALIVLAATAALMVAFIPQTLWTQTTREIIASATYTLNWELIASQLSYGAAGPSSTPVQHFWSLAVQGQFFLLWPLVVVGLALALRAVARGPLCDRLSLARVLFVLTAAAFTISFVYAIKVSGADQAAAYFNSLTRFWEIAAGALAALALRRLSLPEQIKPYAAWTGLALVVTCGFVMDGADRFPGPAALWPVAGALLVMVGSTPSPRGPRRLLETRPLRFVADISYELYLWHWPLLIVWLYYAGDERLTLVSAAGVLVVSTLLAWATNRLVTRQVQTYVIRPGGPRALVATLVSLVVAVGAGWSGLVAIDHSEDRAIAAAARLATADPYTTECLGAATLAASAAGGSCRNPDLRGELIPAVAAIGTDDDNRAPCWSFEERPVRFNACPNGAVEGYEKRLLMVGDSHAVAPVGALDLIGDQRNWRIDVAARAACHWNARPLGRNIADNRPACAEWNRQLEAYLRAPEQKDLDAIIVTHSARKMTQPLAGETPYESTVNGLVEAWSQRPSKKIPVIALVDNPMFEPDSAAYLRTTLGCIQRHSPETAGEACGRPRTDVLFEDPHRDAVALDPNAHLVDLTHLFCEDRVCPAVIGNVIVYRDGNHLTARYARTLAPYLGQELARIVA</sequence>
<organism evidence="5 6">
    <name type="scientific">Nocardioides panzhihuensis</name>
    <dbReference type="NCBI Taxonomy" id="860243"/>
    <lineage>
        <taxon>Bacteria</taxon>
        <taxon>Bacillati</taxon>
        <taxon>Actinomycetota</taxon>
        <taxon>Actinomycetes</taxon>
        <taxon>Propionibacteriales</taxon>
        <taxon>Nocardioidaceae</taxon>
        <taxon>Nocardioides</taxon>
    </lineage>
</organism>
<evidence type="ECO:0000313" key="6">
    <source>
        <dbReference type="Proteomes" id="UP000564496"/>
    </source>
</evidence>
<dbReference type="GO" id="GO:0016020">
    <property type="term" value="C:membrane"/>
    <property type="evidence" value="ECO:0007669"/>
    <property type="project" value="TreeGrafter"/>
</dbReference>
<feature type="domain" description="SGNH" evidence="4">
    <location>
        <begin position="495"/>
        <end position="725"/>
    </location>
</feature>
<dbReference type="InterPro" id="IPR002656">
    <property type="entry name" value="Acyl_transf_3_dom"/>
</dbReference>
<evidence type="ECO:0000259" key="4">
    <source>
        <dbReference type="Pfam" id="PF19040"/>
    </source>
</evidence>
<dbReference type="GO" id="GO:0009103">
    <property type="term" value="P:lipopolysaccharide biosynthetic process"/>
    <property type="evidence" value="ECO:0007669"/>
    <property type="project" value="TreeGrafter"/>
</dbReference>
<evidence type="ECO:0000256" key="1">
    <source>
        <dbReference type="SAM" id="MobiDB-lite"/>
    </source>
</evidence>
<dbReference type="Pfam" id="PF19040">
    <property type="entry name" value="SGNH"/>
    <property type="match status" value="1"/>
</dbReference>
<evidence type="ECO:0000256" key="2">
    <source>
        <dbReference type="SAM" id="Phobius"/>
    </source>
</evidence>
<dbReference type="RefSeq" id="WP_179658245.1">
    <property type="nucleotide sequence ID" value="NZ_JACBZR010000001.1"/>
</dbReference>
<feature type="transmembrane region" description="Helical" evidence="2">
    <location>
        <begin position="397"/>
        <end position="419"/>
    </location>
</feature>
<dbReference type="GO" id="GO:0016747">
    <property type="term" value="F:acyltransferase activity, transferring groups other than amino-acyl groups"/>
    <property type="evidence" value="ECO:0007669"/>
    <property type="project" value="InterPro"/>
</dbReference>
<feature type="transmembrane region" description="Helical" evidence="2">
    <location>
        <begin position="293"/>
        <end position="313"/>
    </location>
</feature>
<keyword evidence="2" id="KW-0812">Transmembrane</keyword>
<feature type="transmembrane region" description="Helical" evidence="2">
    <location>
        <begin position="240"/>
        <end position="259"/>
    </location>
</feature>
<dbReference type="AlphaFoldDB" id="A0A7Z0DLI9"/>
<dbReference type="InterPro" id="IPR050879">
    <property type="entry name" value="Acyltransferase_3"/>
</dbReference>
<keyword evidence="2" id="KW-1133">Transmembrane helix</keyword>
<dbReference type="PANTHER" id="PTHR23028">
    <property type="entry name" value="ACETYLTRANSFERASE"/>
    <property type="match status" value="1"/>
</dbReference>
<evidence type="ECO:0000259" key="3">
    <source>
        <dbReference type="Pfam" id="PF01757"/>
    </source>
</evidence>
<feature type="transmembrane region" description="Helical" evidence="2">
    <location>
        <begin position="334"/>
        <end position="352"/>
    </location>
</feature>
<proteinExistence type="predicted"/>
<keyword evidence="6" id="KW-1185">Reference proteome</keyword>
<reference evidence="5 6" key="1">
    <citation type="submission" date="2020-07" db="EMBL/GenBank/DDBJ databases">
        <title>Sequencing the genomes of 1000 actinobacteria strains.</title>
        <authorList>
            <person name="Klenk H.-P."/>
        </authorList>
    </citation>
    <scope>NUCLEOTIDE SEQUENCE [LARGE SCALE GENOMIC DNA]</scope>
    <source>
        <strain evidence="5 6">DSM 26487</strain>
    </source>
</reference>
<comment type="caution">
    <text evidence="5">The sequence shown here is derived from an EMBL/GenBank/DDBJ whole genome shotgun (WGS) entry which is preliminary data.</text>
</comment>
<dbReference type="Pfam" id="PF01757">
    <property type="entry name" value="Acyl_transf_3"/>
    <property type="match status" value="1"/>
</dbReference>
<feature type="transmembrane region" description="Helical" evidence="2">
    <location>
        <begin position="358"/>
        <end position="376"/>
    </location>
</feature>
<keyword evidence="2" id="KW-0472">Membrane</keyword>
<feature type="transmembrane region" description="Helical" evidence="2">
    <location>
        <begin position="210"/>
        <end position="228"/>
    </location>
</feature>
<feature type="region of interest" description="Disordered" evidence="1">
    <location>
        <begin position="1"/>
        <end position="39"/>
    </location>
</feature>
<dbReference type="PANTHER" id="PTHR23028:SF53">
    <property type="entry name" value="ACYL_TRANSF_3 DOMAIN-CONTAINING PROTEIN"/>
    <property type="match status" value="1"/>
</dbReference>